<dbReference type="OrthoDB" id="9973749at2759"/>
<evidence type="ECO:0000256" key="10">
    <source>
        <dbReference type="SAM" id="Coils"/>
    </source>
</evidence>
<accession>A0A6J8A900</accession>
<evidence type="ECO:0000256" key="1">
    <source>
        <dbReference type="ARBA" id="ARBA00000810"/>
    </source>
</evidence>
<dbReference type="Pfam" id="PF01650">
    <property type="entry name" value="Peptidase_C13"/>
    <property type="match status" value="1"/>
</dbReference>
<reference evidence="14 15" key="1">
    <citation type="submission" date="2020-06" db="EMBL/GenBank/DDBJ databases">
        <authorList>
            <person name="Li R."/>
            <person name="Bekaert M."/>
        </authorList>
    </citation>
    <scope>NUCLEOTIDE SEQUENCE [LARGE SCALE GENOMIC DNA]</scope>
    <source>
        <strain evidence="15">wild</strain>
    </source>
</reference>
<protein>
    <recommendedName>
        <fullName evidence="9">Hemoglobinase</fullName>
        <ecNumber evidence="3">3.4.22.34</ecNumber>
    </recommendedName>
</protein>
<keyword evidence="10" id="KW-0175">Coiled coil</keyword>
<feature type="chain" id="PRO_5026942956" description="Hemoglobinase" evidence="12">
    <location>
        <begin position="17"/>
        <end position="632"/>
    </location>
</feature>
<dbReference type="EMBL" id="CACVKT020000926">
    <property type="protein sequence ID" value="CAC5363855.1"/>
    <property type="molecule type" value="Genomic_DNA"/>
</dbReference>
<comment type="similarity">
    <text evidence="2">Belongs to the peptidase C13 family.</text>
</comment>
<evidence type="ECO:0000259" key="13">
    <source>
        <dbReference type="Pfam" id="PF20985"/>
    </source>
</evidence>
<keyword evidence="6 14" id="KW-0378">Hydrolase</keyword>
<evidence type="ECO:0000256" key="12">
    <source>
        <dbReference type="SAM" id="SignalP"/>
    </source>
</evidence>
<gene>
    <name evidence="14" type="ORF">MCOR_5122</name>
</gene>
<organism evidence="14 15">
    <name type="scientific">Mytilus coruscus</name>
    <name type="common">Sea mussel</name>
    <dbReference type="NCBI Taxonomy" id="42192"/>
    <lineage>
        <taxon>Eukaryota</taxon>
        <taxon>Metazoa</taxon>
        <taxon>Spiralia</taxon>
        <taxon>Lophotrochozoa</taxon>
        <taxon>Mollusca</taxon>
        <taxon>Bivalvia</taxon>
        <taxon>Autobranchia</taxon>
        <taxon>Pteriomorphia</taxon>
        <taxon>Mytilida</taxon>
        <taxon>Mytiloidea</taxon>
        <taxon>Mytilidae</taxon>
        <taxon>Mytilinae</taxon>
        <taxon>Mytilus</taxon>
    </lineage>
</organism>
<feature type="signal peptide" evidence="12">
    <location>
        <begin position="1"/>
        <end position="16"/>
    </location>
</feature>
<evidence type="ECO:0000256" key="11">
    <source>
        <dbReference type="SAM" id="MobiDB-lite"/>
    </source>
</evidence>
<feature type="compositionally biased region" description="Low complexity" evidence="11">
    <location>
        <begin position="464"/>
        <end position="477"/>
    </location>
</feature>
<keyword evidence="5 12" id="KW-0732">Signal</keyword>
<evidence type="ECO:0000256" key="8">
    <source>
        <dbReference type="ARBA" id="ARBA00055993"/>
    </source>
</evidence>
<dbReference type="GO" id="GO:0051603">
    <property type="term" value="P:proteolysis involved in protein catabolic process"/>
    <property type="evidence" value="ECO:0007669"/>
    <property type="project" value="TreeGrafter"/>
</dbReference>
<dbReference type="InterPro" id="IPR001096">
    <property type="entry name" value="Peptidase_C13"/>
</dbReference>
<evidence type="ECO:0000256" key="6">
    <source>
        <dbReference type="ARBA" id="ARBA00022801"/>
    </source>
</evidence>
<dbReference type="GO" id="GO:0005773">
    <property type="term" value="C:vacuole"/>
    <property type="evidence" value="ECO:0007669"/>
    <property type="project" value="GOC"/>
</dbReference>
<evidence type="ECO:0000256" key="4">
    <source>
        <dbReference type="ARBA" id="ARBA00022670"/>
    </source>
</evidence>
<dbReference type="GO" id="GO:0006624">
    <property type="term" value="P:vacuolar protein processing"/>
    <property type="evidence" value="ECO:0007669"/>
    <property type="project" value="TreeGrafter"/>
</dbReference>
<keyword evidence="15" id="KW-1185">Reference proteome</keyword>
<feature type="coiled-coil region" evidence="10">
    <location>
        <begin position="523"/>
        <end position="557"/>
    </location>
</feature>
<evidence type="ECO:0000256" key="9">
    <source>
        <dbReference type="ARBA" id="ARBA00069042"/>
    </source>
</evidence>
<evidence type="ECO:0000256" key="3">
    <source>
        <dbReference type="ARBA" id="ARBA00012628"/>
    </source>
</evidence>
<evidence type="ECO:0000256" key="7">
    <source>
        <dbReference type="ARBA" id="ARBA00022807"/>
    </source>
</evidence>
<feature type="domain" description="Legumain prodomain" evidence="13">
    <location>
        <begin position="338"/>
        <end position="433"/>
    </location>
</feature>
<name>A0A6J8A900_MYTCO</name>
<feature type="compositionally biased region" description="Basic residues" evidence="11">
    <location>
        <begin position="438"/>
        <end position="451"/>
    </location>
</feature>
<dbReference type="PANTHER" id="PTHR12000:SF42">
    <property type="entry name" value="LEGUMAIN"/>
    <property type="match status" value="1"/>
</dbReference>
<feature type="region of interest" description="Disordered" evidence="11">
    <location>
        <begin position="438"/>
        <end position="504"/>
    </location>
</feature>
<dbReference type="CDD" id="cd21115">
    <property type="entry name" value="legumain_C"/>
    <property type="match status" value="1"/>
</dbReference>
<dbReference type="InterPro" id="IPR046427">
    <property type="entry name" value="Legumain_prodom_sf"/>
</dbReference>
<dbReference type="EC" id="3.4.22.34" evidence="3"/>
<comment type="catalytic activity">
    <reaction evidence="1">
        <text>Hydrolysis of proteins and small molecule substrates at -Asn-|-Xaa- bonds.</text>
        <dbReference type="EC" id="3.4.22.34"/>
    </reaction>
</comment>
<dbReference type="Gene3D" id="1.10.132.130">
    <property type="match status" value="1"/>
</dbReference>
<evidence type="ECO:0000313" key="14">
    <source>
        <dbReference type="EMBL" id="CAC5363855.1"/>
    </source>
</evidence>
<dbReference type="FunFam" id="3.40.50.1460:FF:000006">
    <property type="entry name" value="Legumain"/>
    <property type="match status" value="1"/>
</dbReference>
<dbReference type="PRINTS" id="PR00776">
    <property type="entry name" value="HEMOGLOBNASE"/>
</dbReference>
<keyword evidence="7" id="KW-0788">Thiol protease</keyword>
<evidence type="ECO:0000256" key="2">
    <source>
        <dbReference type="ARBA" id="ARBA00009941"/>
    </source>
</evidence>
<dbReference type="Gene3D" id="3.40.50.1460">
    <property type="match status" value="1"/>
</dbReference>
<dbReference type="AlphaFoldDB" id="A0A6J8A900"/>
<dbReference type="InterPro" id="IPR048501">
    <property type="entry name" value="Legum_prodom"/>
</dbReference>
<sequence length="632" mass="71915">MQVFLVCVCLTGLVLAIPHNFELPKLKDDGVHWALLVAGSNGWMNYRHQADVCHAYQVLKNHGLPDERIIVMMVDDIANNEENPQPGVIINQPDGPDVYQGVPKDYTGLRDVTPDVFLDVLQGESKKVKGKGSGKVINSGPNDHIFVNFVDHGAPNLIAFGQKFLHSKDLMKVLKEMHQEQKFAKLVFYLESCESGSMFKTLLPKDINILALSASNSSQSSYACYFDKKRKTYLGDVFSVMWLQDSDKENLNSETIQDQFKITKKKTNTSHVMEFGDKSIGKMTVAEFQGNQQANNIVFPAPDPTIDAVKAEDVEMEVLRNLWLLSTDEVEKDQLMSQLSGLALKRSKIDKLVKEIISKTVDHDHQIVTSIMEDNVDLYNHDCYIQTVEYLRDTCHDLDLPNFQYSLRRLYAFVNLCERNKYSFATIKSAIDKTSKYKKRKMNQTKSHIPHYIHGTKSSHAKSSKTTDTTSKLTRPKSTTYGFNGRKRSTEEEDQKEDRKNEQSEITRLKTLTGKQKERIASLEALSGKENVLKDEIKTLEDRLQETDEKMEYYEKQLLLCNINPVSLESFHPLQETKGALLEIGNRTKVEVNKLKESIGEMNNKTKQVLIDLKTIGDELDNICPEDEMVPS</sequence>
<dbReference type="Pfam" id="PF20985">
    <property type="entry name" value="Legum_prodom"/>
    <property type="match status" value="1"/>
</dbReference>
<keyword evidence="4" id="KW-0645">Protease</keyword>
<comment type="function">
    <text evidence="8">This protease is used by the parasite for degradation of the host globin.</text>
</comment>
<evidence type="ECO:0000256" key="5">
    <source>
        <dbReference type="ARBA" id="ARBA00022729"/>
    </source>
</evidence>
<dbReference type="GO" id="GO:0004197">
    <property type="term" value="F:cysteine-type endopeptidase activity"/>
    <property type="evidence" value="ECO:0007669"/>
    <property type="project" value="UniProtKB-EC"/>
</dbReference>
<evidence type="ECO:0000313" key="15">
    <source>
        <dbReference type="Proteomes" id="UP000507470"/>
    </source>
</evidence>
<proteinExistence type="inferred from homology"/>
<dbReference type="PANTHER" id="PTHR12000">
    <property type="entry name" value="HEMOGLOBINASE FAMILY MEMBER"/>
    <property type="match status" value="1"/>
</dbReference>
<dbReference type="Proteomes" id="UP000507470">
    <property type="component" value="Unassembled WGS sequence"/>
</dbReference>